<dbReference type="Gene3D" id="3.40.50.2300">
    <property type="match status" value="1"/>
</dbReference>
<evidence type="ECO:0000256" key="9">
    <source>
        <dbReference type="ARBA" id="ARBA00023125"/>
    </source>
</evidence>
<evidence type="ECO:0000256" key="6">
    <source>
        <dbReference type="ARBA" id="ARBA00022592"/>
    </source>
</evidence>
<dbReference type="PROSITE" id="PS51755">
    <property type="entry name" value="OMPR_PHOB"/>
    <property type="match status" value="1"/>
</dbReference>
<sequence length="231" mass="26372">MKTKILLIEDDENISELVKYNLTRAEFSVITAADGEEGLLLATEESPDLILLDWMLPNLSGLEICRRLRRNNSTAHTPILMLTARADEPDRIRGLETGADDYITKPFSPKELVARIQAVLRRVRPALAAEQLRFKDIILDNVSHQVTRAEKPVHLGPTEYRLLRHFMENPGRVFSREQLLDSVWGYDVYVEPRTVDVHIRRLRKAINGDTLPDYIRTVRSAGYALDTTNAI</sequence>
<evidence type="ECO:0000313" key="17">
    <source>
        <dbReference type="EMBL" id="WCL53017.1"/>
    </source>
</evidence>
<dbReference type="GO" id="GO:0032993">
    <property type="term" value="C:protein-DNA complex"/>
    <property type="evidence" value="ECO:0007669"/>
    <property type="project" value="TreeGrafter"/>
</dbReference>
<dbReference type="NCBIfam" id="TIGR02154">
    <property type="entry name" value="PhoB"/>
    <property type="match status" value="1"/>
</dbReference>
<feature type="modified residue" description="4-aspartylphosphate" evidence="13">
    <location>
        <position position="53"/>
    </location>
</feature>
<keyword evidence="8" id="KW-0805">Transcription regulation</keyword>
<keyword evidence="4" id="KW-0963">Cytoplasm</keyword>
<name>A0AAE9XMZ3_9PROT</name>
<gene>
    <name evidence="17" type="primary">phoB</name>
    <name evidence="17" type="ORF">PH603_10750</name>
</gene>
<dbReference type="SUPFAM" id="SSF46894">
    <property type="entry name" value="C-terminal effector domain of the bipartite response regulators"/>
    <property type="match status" value="1"/>
</dbReference>
<evidence type="ECO:0000313" key="18">
    <source>
        <dbReference type="Proteomes" id="UP001217500"/>
    </source>
</evidence>
<comment type="function">
    <text evidence="12">This protein is a positive regulator for the phosphate regulon. Transcription of this operon is positively regulated by PhoB and PhoR when phosphate is limited.</text>
</comment>
<evidence type="ECO:0000256" key="8">
    <source>
        <dbReference type="ARBA" id="ARBA00023015"/>
    </source>
</evidence>
<dbReference type="GO" id="GO:0006817">
    <property type="term" value="P:phosphate ion transport"/>
    <property type="evidence" value="ECO:0007669"/>
    <property type="project" value="UniProtKB-KW"/>
</dbReference>
<dbReference type="KEGG" id="gso:PH603_10750"/>
<dbReference type="PANTHER" id="PTHR48111:SF40">
    <property type="entry name" value="PHOSPHATE REGULON TRANSCRIPTIONAL REGULATORY PROTEIN PHOB"/>
    <property type="match status" value="1"/>
</dbReference>
<evidence type="ECO:0000256" key="12">
    <source>
        <dbReference type="ARBA" id="ARBA00024735"/>
    </source>
</evidence>
<dbReference type="CDD" id="cd17618">
    <property type="entry name" value="REC_OmpR_PhoB"/>
    <property type="match status" value="1"/>
</dbReference>
<dbReference type="SMART" id="SM00862">
    <property type="entry name" value="Trans_reg_C"/>
    <property type="match status" value="1"/>
</dbReference>
<dbReference type="Proteomes" id="UP001217500">
    <property type="component" value="Chromosome"/>
</dbReference>
<evidence type="ECO:0000256" key="1">
    <source>
        <dbReference type="ARBA" id="ARBA00004496"/>
    </source>
</evidence>
<dbReference type="RefSeq" id="WP_289502529.1">
    <property type="nucleotide sequence ID" value="NZ_CP116805.1"/>
</dbReference>
<evidence type="ECO:0000256" key="11">
    <source>
        <dbReference type="ARBA" id="ARBA00023163"/>
    </source>
</evidence>
<evidence type="ECO:0000256" key="13">
    <source>
        <dbReference type="PROSITE-ProRule" id="PRU00169"/>
    </source>
</evidence>
<dbReference type="InterPro" id="IPR001789">
    <property type="entry name" value="Sig_transdc_resp-reg_receiver"/>
</dbReference>
<feature type="domain" description="OmpR/PhoB-type" evidence="16">
    <location>
        <begin position="129"/>
        <end position="227"/>
    </location>
</feature>
<dbReference type="AlphaFoldDB" id="A0AAE9XMZ3"/>
<evidence type="ECO:0000256" key="10">
    <source>
        <dbReference type="ARBA" id="ARBA00023159"/>
    </source>
</evidence>
<keyword evidence="3" id="KW-0813">Transport</keyword>
<evidence type="ECO:0000256" key="3">
    <source>
        <dbReference type="ARBA" id="ARBA00022448"/>
    </source>
</evidence>
<evidence type="ECO:0000256" key="7">
    <source>
        <dbReference type="ARBA" id="ARBA00023012"/>
    </source>
</evidence>
<dbReference type="SUPFAM" id="SSF52172">
    <property type="entry name" value="CheY-like"/>
    <property type="match status" value="1"/>
</dbReference>
<evidence type="ECO:0000259" key="15">
    <source>
        <dbReference type="PROSITE" id="PS50110"/>
    </source>
</evidence>
<organism evidence="17 18">
    <name type="scientific">Gimibacter soli</name>
    <dbReference type="NCBI Taxonomy" id="3024400"/>
    <lineage>
        <taxon>Bacteria</taxon>
        <taxon>Pseudomonadati</taxon>
        <taxon>Pseudomonadota</taxon>
        <taxon>Alphaproteobacteria</taxon>
        <taxon>Kordiimonadales</taxon>
        <taxon>Temperatibacteraceae</taxon>
        <taxon>Gimibacter</taxon>
    </lineage>
</organism>
<dbReference type="Pfam" id="PF00072">
    <property type="entry name" value="Response_reg"/>
    <property type="match status" value="1"/>
</dbReference>
<keyword evidence="10" id="KW-0010">Activator</keyword>
<evidence type="ECO:0000259" key="16">
    <source>
        <dbReference type="PROSITE" id="PS51755"/>
    </source>
</evidence>
<evidence type="ECO:0000256" key="2">
    <source>
        <dbReference type="ARBA" id="ARBA00013332"/>
    </source>
</evidence>
<dbReference type="EMBL" id="CP116805">
    <property type="protein sequence ID" value="WCL53017.1"/>
    <property type="molecule type" value="Genomic_DNA"/>
</dbReference>
<keyword evidence="5 13" id="KW-0597">Phosphoprotein</keyword>
<keyword evidence="7" id="KW-0902">Two-component regulatory system</keyword>
<feature type="domain" description="Response regulatory" evidence="15">
    <location>
        <begin position="4"/>
        <end position="120"/>
    </location>
</feature>
<dbReference type="FunFam" id="3.40.50.2300:FF:000001">
    <property type="entry name" value="DNA-binding response regulator PhoB"/>
    <property type="match status" value="1"/>
</dbReference>
<dbReference type="GO" id="GO:0005829">
    <property type="term" value="C:cytosol"/>
    <property type="evidence" value="ECO:0007669"/>
    <property type="project" value="TreeGrafter"/>
</dbReference>
<keyword evidence="9 14" id="KW-0238">DNA-binding</keyword>
<dbReference type="InterPro" id="IPR011006">
    <property type="entry name" value="CheY-like_superfamily"/>
</dbReference>
<evidence type="ECO:0000256" key="4">
    <source>
        <dbReference type="ARBA" id="ARBA00022490"/>
    </source>
</evidence>
<dbReference type="GO" id="GO:0000976">
    <property type="term" value="F:transcription cis-regulatory region binding"/>
    <property type="evidence" value="ECO:0007669"/>
    <property type="project" value="TreeGrafter"/>
</dbReference>
<dbReference type="PANTHER" id="PTHR48111">
    <property type="entry name" value="REGULATOR OF RPOS"/>
    <property type="match status" value="1"/>
</dbReference>
<dbReference type="InterPro" id="IPR011879">
    <property type="entry name" value="Sig_transdc_resp-reg_PhoB"/>
</dbReference>
<dbReference type="PROSITE" id="PS50110">
    <property type="entry name" value="RESPONSE_REGULATORY"/>
    <property type="match status" value="1"/>
</dbReference>
<proteinExistence type="predicted"/>
<comment type="subcellular location">
    <subcellularLocation>
        <location evidence="1">Cytoplasm</location>
    </subcellularLocation>
</comment>
<keyword evidence="11" id="KW-0804">Transcription</keyword>
<protein>
    <recommendedName>
        <fullName evidence="2">Phosphate regulon transcriptional regulatory protein PhoB</fullName>
    </recommendedName>
</protein>
<dbReference type="Gene3D" id="1.10.10.10">
    <property type="entry name" value="Winged helix-like DNA-binding domain superfamily/Winged helix DNA-binding domain"/>
    <property type="match status" value="1"/>
</dbReference>
<reference evidence="17" key="1">
    <citation type="submission" date="2023-01" db="EMBL/GenBank/DDBJ databases">
        <title>The genome sequence of Kordiimonadaceae bacterium 6D33.</title>
        <authorList>
            <person name="Liu Y."/>
        </authorList>
    </citation>
    <scope>NUCLEOTIDE SEQUENCE</scope>
    <source>
        <strain evidence="17">6D33</strain>
    </source>
</reference>
<dbReference type="GO" id="GO:0006355">
    <property type="term" value="P:regulation of DNA-templated transcription"/>
    <property type="evidence" value="ECO:0007669"/>
    <property type="project" value="InterPro"/>
</dbReference>
<accession>A0AAE9XMZ3</accession>
<dbReference type="InterPro" id="IPR036388">
    <property type="entry name" value="WH-like_DNA-bd_sf"/>
</dbReference>
<evidence type="ECO:0000256" key="5">
    <source>
        <dbReference type="ARBA" id="ARBA00022553"/>
    </source>
</evidence>
<dbReference type="InterPro" id="IPR016032">
    <property type="entry name" value="Sig_transdc_resp-reg_C-effctor"/>
</dbReference>
<dbReference type="Pfam" id="PF00486">
    <property type="entry name" value="Trans_reg_C"/>
    <property type="match status" value="1"/>
</dbReference>
<dbReference type="GO" id="GO:0000156">
    <property type="term" value="F:phosphorelay response regulator activity"/>
    <property type="evidence" value="ECO:0007669"/>
    <property type="project" value="InterPro"/>
</dbReference>
<feature type="DNA-binding region" description="OmpR/PhoB-type" evidence="14">
    <location>
        <begin position="129"/>
        <end position="227"/>
    </location>
</feature>
<dbReference type="InterPro" id="IPR001867">
    <property type="entry name" value="OmpR/PhoB-type_DNA-bd"/>
</dbReference>
<dbReference type="Gene3D" id="6.10.250.690">
    <property type="match status" value="1"/>
</dbReference>
<keyword evidence="6" id="KW-0592">Phosphate transport</keyword>
<keyword evidence="18" id="KW-1185">Reference proteome</keyword>
<evidence type="ECO:0000256" key="14">
    <source>
        <dbReference type="PROSITE-ProRule" id="PRU01091"/>
    </source>
</evidence>
<dbReference type="CDD" id="cd00383">
    <property type="entry name" value="trans_reg_C"/>
    <property type="match status" value="1"/>
</dbReference>
<dbReference type="SMART" id="SM00448">
    <property type="entry name" value="REC"/>
    <property type="match status" value="1"/>
</dbReference>
<dbReference type="InterPro" id="IPR039420">
    <property type="entry name" value="WalR-like"/>
</dbReference>